<dbReference type="InterPro" id="IPR038144">
    <property type="entry name" value="IPI"/>
</dbReference>
<protein>
    <recommendedName>
        <fullName evidence="1">Intracellular proteinase inhibitor BsuPI domain-containing protein</fullName>
    </recommendedName>
</protein>
<evidence type="ECO:0000313" key="2">
    <source>
        <dbReference type="EMBL" id="ELY52464.1"/>
    </source>
</evidence>
<dbReference type="Pfam" id="PF12690">
    <property type="entry name" value="BsuPI"/>
    <property type="match status" value="1"/>
</dbReference>
<dbReference type="RefSeq" id="WP_008426453.1">
    <property type="nucleotide sequence ID" value="NZ_AOIA01000156.1"/>
</dbReference>
<dbReference type="STRING" id="1227498.C492_19224"/>
<accession>L9WSL4</accession>
<name>L9WSL4_9EURY</name>
<evidence type="ECO:0000313" key="3">
    <source>
        <dbReference type="Proteomes" id="UP000011531"/>
    </source>
</evidence>
<comment type="caution">
    <text evidence="2">The sequence shown here is derived from an EMBL/GenBank/DDBJ whole genome shotgun (WGS) entry which is preliminary data.</text>
</comment>
<feature type="domain" description="Intracellular proteinase inhibitor BsuPI" evidence="1">
    <location>
        <begin position="10"/>
        <end position="99"/>
    </location>
</feature>
<reference evidence="2 3" key="1">
    <citation type="journal article" date="2014" name="PLoS Genet.">
        <title>Phylogenetically driven sequencing of extremely halophilic archaea reveals strategies for static and dynamic osmo-response.</title>
        <authorList>
            <person name="Becker E.A."/>
            <person name="Seitzer P.M."/>
            <person name="Tritt A."/>
            <person name="Larsen D."/>
            <person name="Krusor M."/>
            <person name="Yao A.I."/>
            <person name="Wu D."/>
            <person name="Madern D."/>
            <person name="Eisen J.A."/>
            <person name="Darling A.E."/>
            <person name="Facciotti M.T."/>
        </authorList>
    </citation>
    <scope>NUCLEOTIDE SEQUENCE [LARGE SCALE GENOMIC DNA]</scope>
    <source>
        <strain evidence="2 3">DSM 18795</strain>
    </source>
</reference>
<sequence length="112" mass="12170">MVLEGGLEATVSSTDAVRFEFAVTNAGTEPVELRFSDACKAEFVVEDEGREVWRYTDGRLFAQMIGSERIAPDETATYGAEWDGPLTGEYTAVAELRAQDSACKARADLSVP</sequence>
<gene>
    <name evidence="2" type="ORF">C492_19224</name>
</gene>
<evidence type="ECO:0000259" key="1">
    <source>
        <dbReference type="Pfam" id="PF12690"/>
    </source>
</evidence>
<dbReference type="EMBL" id="AOIA01000156">
    <property type="protein sequence ID" value="ELY52464.1"/>
    <property type="molecule type" value="Genomic_DNA"/>
</dbReference>
<keyword evidence="3" id="KW-1185">Reference proteome</keyword>
<dbReference type="Gene3D" id="2.60.40.2360">
    <property type="entry name" value="Intracellular proteinase inhibitor BsuPI"/>
    <property type="match status" value="1"/>
</dbReference>
<dbReference type="Proteomes" id="UP000011531">
    <property type="component" value="Unassembled WGS sequence"/>
</dbReference>
<organism evidence="2 3">
    <name type="scientific">Natronococcus jeotgali DSM 18795</name>
    <dbReference type="NCBI Taxonomy" id="1227498"/>
    <lineage>
        <taxon>Archaea</taxon>
        <taxon>Methanobacteriati</taxon>
        <taxon>Methanobacteriota</taxon>
        <taxon>Stenosarchaea group</taxon>
        <taxon>Halobacteria</taxon>
        <taxon>Halobacteriales</taxon>
        <taxon>Natrialbaceae</taxon>
        <taxon>Natronococcus</taxon>
    </lineage>
</organism>
<dbReference type="OrthoDB" id="311964at2157"/>
<dbReference type="InterPro" id="IPR020481">
    <property type="entry name" value="Intracell_prot_inh_BsuPI"/>
</dbReference>
<dbReference type="AlphaFoldDB" id="L9WSL4"/>
<proteinExistence type="predicted"/>